<feature type="region of interest" description="Disordered" evidence="1">
    <location>
        <begin position="365"/>
        <end position="384"/>
    </location>
</feature>
<organism evidence="2 3">
    <name type="scientific">Macrophomina phaseolina</name>
    <dbReference type="NCBI Taxonomy" id="35725"/>
    <lineage>
        <taxon>Eukaryota</taxon>
        <taxon>Fungi</taxon>
        <taxon>Dikarya</taxon>
        <taxon>Ascomycota</taxon>
        <taxon>Pezizomycotina</taxon>
        <taxon>Dothideomycetes</taxon>
        <taxon>Dothideomycetes incertae sedis</taxon>
        <taxon>Botryosphaeriales</taxon>
        <taxon>Botryosphaeriaceae</taxon>
        <taxon>Macrophomina</taxon>
    </lineage>
</organism>
<dbReference type="Proteomes" id="UP000774617">
    <property type="component" value="Unassembled WGS sequence"/>
</dbReference>
<gene>
    <name evidence="2" type="ORF">B0J12DRAFT_692407</name>
</gene>
<evidence type="ECO:0000256" key="1">
    <source>
        <dbReference type="SAM" id="MobiDB-lite"/>
    </source>
</evidence>
<protein>
    <submittedName>
        <fullName evidence="2">Uncharacterized protein</fullName>
    </submittedName>
</protein>
<evidence type="ECO:0000313" key="3">
    <source>
        <dbReference type="Proteomes" id="UP000774617"/>
    </source>
</evidence>
<dbReference type="PANTHER" id="PTHR31973">
    <property type="entry name" value="POLYPROTEIN, PUTATIVE-RELATED"/>
    <property type="match status" value="1"/>
</dbReference>
<comment type="caution">
    <text evidence="2">The sequence shown here is derived from an EMBL/GenBank/DDBJ whole genome shotgun (WGS) entry which is preliminary data.</text>
</comment>
<reference evidence="2 3" key="1">
    <citation type="journal article" date="2021" name="Nat. Commun.">
        <title>Genetic determinants of endophytism in the Arabidopsis root mycobiome.</title>
        <authorList>
            <person name="Mesny F."/>
            <person name="Miyauchi S."/>
            <person name="Thiergart T."/>
            <person name="Pickel B."/>
            <person name="Atanasova L."/>
            <person name="Karlsson M."/>
            <person name="Huettel B."/>
            <person name="Barry K.W."/>
            <person name="Haridas S."/>
            <person name="Chen C."/>
            <person name="Bauer D."/>
            <person name="Andreopoulos W."/>
            <person name="Pangilinan J."/>
            <person name="LaButti K."/>
            <person name="Riley R."/>
            <person name="Lipzen A."/>
            <person name="Clum A."/>
            <person name="Drula E."/>
            <person name="Henrissat B."/>
            <person name="Kohler A."/>
            <person name="Grigoriev I.V."/>
            <person name="Martin F.M."/>
            <person name="Hacquard S."/>
        </authorList>
    </citation>
    <scope>NUCLEOTIDE SEQUENCE [LARGE SCALE GENOMIC DNA]</scope>
    <source>
        <strain evidence="2 3">MPI-SDFR-AT-0080</strain>
    </source>
</reference>
<feature type="compositionally biased region" description="Basic residues" evidence="1">
    <location>
        <begin position="320"/>
        <end position="336"/>
    </location>
</feature>
<dbReference type="EMBL" id="JAGTJR010000136">
    <property type="protein sequence ID" value="KAH7002690.1"/>
    <property type="molecule type" value="Genomic_DNA"/>
</dbReference>
<feature type="compositionally biased region" description="Basic and acidic residues" evidence="1">
    <location>
        <begin position="337"/>
        <end position="348"/>
    </location>
</feature>
<evidence type="ECO:0000313" key="2">
    <source>
        <dbReference type="EMBL" id="KAH7002690.1"/>
    </source>
</evidence>
<sequence length="384" mass="44809">MHKIHYPRSVRDSIEEVEDPPDGQKNEDRFNTFYNYTEVKTDTRKYFDSYFVCPYAYVRALLYYIPVIILDSTFIKSRYGICLFVAAVKDFNNGTLPARSYAPAEYRRYGQITSNAVKSINSELLQIREYLPFDCLYRLYFLIMEKFAARRLRIHGPLEKPLTRYKQSLRERHLEEARELSVARSTDGEGSVFNAAFSKTYKVDLNTRSCTYRFYQENQFPYRHAFALSLRIGRIPNDRISPIEVNILRETEALPPRLEKRPGRPRKKRKERRNRIARRVYRCSQCGEPRHSSRTYQSPPNPFRGDGEDALSTTPPPTTPRRRLNIRKRQAARSRRAREALQHIREDSNVANGSSDLLSNINVAQASNSDLTSESGSNRSVYSD</sequence>
<feature type="compositionally biased region" description="Basic residues" evidence="1">
    <location>
        <begin position="263"/>
        <end position="281"/>
    </location>
</feature>
<proteinExistence type="predicted"/>
<feature type="region of interest" description="Disordered" evidence="1">
    <location>
        <begin position="256"/>
        <end position="355"/>
    </location>
</feature>
<accession>A0ABQ8FSC3</accession>
<name>A0ABQ8FSC3_9PEZI</name>
<keyword evidence="3" id="KW-1185">Reference proteome</keyword>
<dbReference type="PANTHER" id="PTHR31973:SF187">
    <property type="entry name" value="MUTATOR TRANSPOSASE MUDRA PROTEIN"/>
    <property type="match status" value="1"/>
</dbReference>